<keyword evidence="11 13" id="KW-0443">Lipid metabolism</keyword>
<evidence type="ECO:0000256" key="10">
    <source>
        <dbReference type="ARBA" id="ARBA00022840"/>
    </source>
</evidence>
<evidence type="ECO:0000256" key="4">
    <source>
        <dbReference type="ARBA" id="ARBA00016436"/>
    </source>
</evidence>
<dbReference type="GO" id="GO:0009244">
    <property type="term" value="P:lipopolysaccharide core region biosynthetic process"/>
    <property type="evidence" value="ECO:0007669"/>
    <property type="project" value="TreeGrafter"/>
</dbReference>
<dbReference type="HAMAP" id="MF_00409">
    <property type="entry name" value="LpxK"/>
    <property type="match status" value="1"/>
</dbReference>
<name>A0A066UUH9_9VIBR</name>
<evidence type="ECO:0000256" key="13">
    <source>
        <dbReference type="HAMAP-Rule" id="MF_00409"/>
    </source>
</evidence>
<feature type="binding site" evidence="13">
    <location>
        <begin position="59"/>
        <end position="66"/>
    </location>
    <ligand>
        <name>ATP</name>
        <dbReference type="ChEBI" id="CHEBI:30616"/>
    </ligand>
</feature>
<reference evidence="14 15" key="1">
    <citation type="submission" date="2014-02" db="EMBL/GenBank/DDBJ databases">
        <title>Vibrio fortis Dalian14 Genome Sequencing.</title>
        <authorList>
            <person name="Wang Y."/>
            <person name="Song L."/>
            <person name="Liu G."/>
            <person name="Ding J."/>
        </authorList>
    </citation>
    <scope>NUCLEOTIDE SEQUENCE [LARGE SCALE GENOMIC DNA]</scope>
    <source>
        <strain evidence="14 15">Dalian14</strain>
    </source>
</reference>
<dbReference type="OrthoDB" id="9766423at2"/>
<comment type="function">
    <text evidence="1 13">Transfers the gamma-phosphate of ATP to the 4'-position of a tetraacyldisaccharide 1-phosphate intermediate (termed DS-1-P) to form tetraacyldisaccharide 1,4'-bis-phosphate (lipid IVA).</text>
</comment>
<proteinExistence type="inferred from homology"/>
<keyword evidence="9 13" id="KW-0418">Kinase</keyword>
<organism evidence="14 15">
    <name type="scientific">Vibrio fortis</name>
    <dbReference type="NCBI Taxonomy" id="212667"/>
    <lineage>
        <taxon>Bacteria</taxon>
        <taxon>Pseudomonadati</taxon>
        <taxon>Pseudomonadota</taxon>
        <taxon>Gammaproteobacteria</taxon>
        <taxon>Vibrionales</taxon>
        <taxon>Vibrionaceae</taxon>
        <taxon>Vibrio</taxon>
    </lineage>
</organism>
<comment type="caution">
    <text evidence="14">The sequence shown here is derived from an EMBL/GenBank/DDBJ whole genome shotgun (WGS) entry which is preliminary data.</text>
</comment>
<keyword evidence="6 13" id="KW-0441">Lipid A biosynthesis</keyword>
<evidence type="ECO:0000256" key="9">
    <source>
        <dbReference type="ARBA" id="ARBA00022777"/>
    </source>
</evidence>
<dbReference type="InterPro" id="IPR003758">
    <property type="entry name" value="LpxK"/>
</dbReference>
<evidence type="ECO:0000256" key="3">
    <source>
        <dbReference type="ARBA" id="ARBA00012071"/>
    </source>
</evidence>
<dbReference type="GO" id="GO:0009029">
    <property type="term" value="F:lipid-A 4'-kinase activity"/>
    <property type="evidence" value="ECO:0007669"/>
    <property type="project" value="UniProtKB-UniRule"/>
</dbReference>
<evidence type="ECO:0000256" key="11">
    <source>
        <dbReference type="ARBA" id="ARBA00023098"/>
    </source>
</evidence>
<evidence type="ECO:0000256" key="6">
    <source>
        <dbReference type="ARBA" id="ARBA00022556"/>
    </source>
</evidence>
<dbReference type="GO" id="GO:0005886">
    <property type="term" value="C:plasma membrane"/>
    <property type="evidence" value="ECO:0007669"/>
    <property type="project" value="TreeGrafter"/>
</dbReference>
<evidence type="ECO:0000256" key="1">
    <source>
        <dbReference type="ARBA" id="ARBA00002274"/>
    </source>
</evidence>
<evidence type="ECO:0000256" key="5">
    <source>
        <dbReference type="ARBA" id="ARBA00022516"/>
    </source>
</evidence>
<dbReference type="Pfam" id="PF02606">
    <property type="entry name" value="LpxK"/>
    <property type="match status" value="1"/>
</dbReference>
<sequence>MVEKIWFDNHPLKYLLWPLLWPLSLLFNLISKRRRQAYHQGTKASYRAPVPVIVVGNITAGGNGKTPVVVWLVEMLQSQGYKPGVVSRGYGAKAPSYPLVLSEDTPAAHCGDEPRLIMKRTGAPVAVDPVRANAVKALLDSKVDVIVTDDGLQHYALERDIEFVVVDGVRRFGNEQAIPLGPLREPVSRLSEVDFIVTNGGQPELNEMAMSLVPNQVVNLKTGERISLEALTKLVAFAGIGHPPRFFKTLEDLGADVVHTQGFADHKDFDQDELFALAERGENIIMTEKDAVKCEGYAQDNWWYLPVSAQFDQASQNKVMQKIKEVMEYYGSPST</sequence>
<evidence type="ECO:0000256" key="2">
    <source>
        <dbReference type="ARBA" id="ARBA00004870"/>
    </source>
</evidence>
<dbReference type="EC" id="2.7.1.130" evidence="3 13"/>
<dbReference type="RefSeq" id="WP_032552227.1">
    <property type="nucleotide sequence ID" value="NZ_JFFR01000025.1"/>
</dbReference>
<comment type="catalytic activity">
    <reaction evidence="13">
        <text>a lipid A disaccharide + ATP = a lipid IVA + ADP + H(+)</text>
        <dbReference type="Rhea" id="RHEA:67840"/>
        <dbReference type="ChEBI" id="CHEBI:15378"/>
        <dbReference type="ChEBI" id="CHEBI:30616"/>
        <dbReference type="ChEBI" id="CHEBI:176343"/>
        <dbReference type="ChEBI" id="CHEBI:176425"/>
        <dbReference type="ChEBI" id="CHEBI:456216"/>
        <dbReference type="EC" id="2.7.1.130"/>
    </reaction>
</comment>
<evidence type="ECO:0000256" key="7">
    <source>
        <dbReference type="ARBA" id="ARBA00022679"/>
    </source>
</evidence>
<dbReference type="Proteomes" id="UP000027219">
    <property type="component" value="Unassembled WGS sequence"/>
</dbReference>
<comment type="similarity">
    <text evidence="13">Belongs to the LpxK family.</text>
</comment>
<keyword evidence="15" id="KW-1185">Reference proteome</keyword>
<dbReference type="UniPathway" id="UPA00359">
    <property type="reaction ID" value="UER00482"/>
</dbReference>
<evidence type="ECO:0000313" key="14">
    <source>
        <dbReference type="EMBL" id="KDN27848.1"/>
    </source>
</evidence>
<keyword evidence="7 13" id="KW-0808">Transferase</keyword>
<dbReference type="AlphaFoldDB" id="A0A066UUH9"/>
<protein>
    <recommendedName>
        <fullName evidence="4 13">Tetraacyldisaccharide 4'-kinase</fullName>
        <ecNumber evidence="3 13">2.7.1.130</ecNumber>
    </recommendedName>
    <alternativeName>
        <fullName evidence="12 13">Lipid A 4'-kinase</fullName>
    </alternativeName>
</protein>
<evidence type="ECO:0000313" key="15">
    <source>
        <dbReference type="Proteomes" id="UP000027219"/>
    </source>
</evidence>
<dbReference type="STRING" id="212667.VFDL14_02380"/>
<keyword evidence="5 13" id="KW-0444">Lipid biosynthesis</keyword>
<evidence type="ECO:0000256" key="8">
    <source>
        <dbReference type="ARBA" id="ARBA00022741"/>
    </source>
</evidence>
<gene>
    <name evidence="13 14" type="primary">lpxK</name>
    <name evidence="14" type="ORF">VFDL14_02380</name>
</gene>
<evidence type="ECO:0000256" key="12">
    <source>
        <dbReference type="ARBA" id="ARBA00029757"/>
    </source>
</evidence>
<dbReference type="PANTHER" id="PTHR42724:SF1">
    <property type="entry name" value="TETRAACYLDISACCHARIDE 4'-KINASE, MITOCHONDRIAL-RELATED"/>
    <property type="match status" value="1"/>
</dbReference>
<dbReference type="GO" id="GO:0009245">
    <property type="term" value="P:lipid A biosynthetic process"/>
    <property type="evidence" value="ECO:0007669"/>
    <property type="project" value="UniProtKB-UniRule"/>
</dbReference>
<dbReference type="NCBIfam" id="TIGR00682">
    <property type="entry name" value="lpxK"/>
    <property type="match status" value="1"/>
</dbReference>
<accession>A0A066UUH9</accession>
<keyword evidence="8 13" id="KW-0547">Nucleotide-binding</keyword>
<comment type="pathway">
    <text evidence="2 13">Glycolipid biosynthesis; lipid IV(A) biosynthesis; lipid IV(A) from (3R)-3-hydroxytetradecanoyl-[acyl-carrier-protein] and UDP-N-acetyl-alpha-D-glucosamine: step 6/6.</text>
</comment>
<dbReference type="PANTHER" id="PTHR42724">
    <property type="entry name" value="TETRAACYLDISACCHARIDE 4'-KINASE"/>
    <property type="match status" value="1"/>
</dbReference>
<dbReference type="EMBL" id="JFFR01000025">
    <property type="protein sequence ID" value="KDN27848.1"/>
    <property type="molecule type" value="Genomic_DNA"/>
</dbReference>
<keyword evidence="10 13" id="KW-0067">ATP-binding</keyword>
<dbReference type="SUPFAM" id="SSF52540">
    <property type="entry name" value="P-loop containing nucleoside triphosphate hydrolases"/>
    <property type="match status" value="1"/>
</dbReference>
<dbReference type="GO" id="GO:0005524">
    <property type="term" value="F:ATP binding"/>
    <property type="evidence" value="ECO:0007669"/>
    <property type="project" value="UniProtKB-UniRule"/>
</dbReference>
<dbReference type="InterPro" id="IPR027417">
    <property type="entry name" value="P-loop_NTPase"/>
</dbReference>